<feature type="domain" description="SET" evidence="3">
    <location>
        <begin position="1"/>
        <end position="99"/>
    </location>
</feature>
<comment type="caution">
    <text evidence="4">The sequence shown here is derived from an EMBL/GenBank/DDBJ whole genome shotgun (WGS) entry which is preliminary data.</text>
</comment>
<dbReference type="InterPro" id="IPR045318">
    <property type="entry name" value="EZH1/2-like"/>
</dbReference>
<dbReference type="Gene3D" id="2.170.270.10">
    <property type="entry name" value="SET domain"/>
    <property type="match status" value="1"/>
</dbReference>
<gene>
    <name evidence="4" type="ORF">E1B28_006671</name>
</gene>
<keyword evidence="1" id="KW-0805">Transcription regulation</keyword>
<dbReference type="InterPro" id="IPR046341">
    <property type="entry name" value="SET_dom_sf"/>
</dbReference>
<organism evidence="4 5">
    <name type="scientific">Marasmius oreades</name>
    <name type="common">fairy-ring Marasmius</name>
    <dbReference type="NCBI Taxonomy" id="181124"/>
    <lineage>
        <taxon>Eukaryota</taxon>
        <taxon>Fungi</taxon>
        <taxon>Dikarya</taxon>
        <taxon>Basidiomycota</taxon>
        <taxon>Agaricomycotina</taxon>
        <taxon>Agaricomycetes</taxon>
        <taxon>Agaricomycetidae</taxon>
        <taxon>Agaricales</taxon>
        <taxon>Marasmiineae</taxon>
        <taxon>Marasmiaceae</taxon>
        <taxon>Marasmius</taxon>
    </lineage>
</organism>
<accession>A0A9P7UWM9</accession>
<dbReference type="GO" id="GO:0003682">
    <property type="term" value="F:chromatin binding"/>
    <property type="evidence" value="ECO:0007669"/>
    <property type="project" value="TreeGrafter"/>
</dbReference>
<dbReference type="Proteomes" id="UP001049176">
    <property type="component" value="Chromosome 3"/>
</dbReference>
<dbReference type="GO" id="GO:0031507">
    <property type="term" value="P:heterochromatin formation"/>
    <property type="evidence" value="ECO:0007669"/>
    <property type="project" value="TreeGrafter"/>
</dbReference>
<dbReference type="RefSeq" id="XP_043012458.1">
    <property type="nucleotide sequence ID" value="XM_043151363.1"/>
</dbReference>
<name>A0A9P7UWM9_9AGAR</name>
<evidence type="ECO:0000256" key="2">
    <source>
        <dbReference type="ARBA" id="ARBA00023163"/>
    </source>
</evidence>
<dbReference type="InterPro" id="IPR001214">
    <property type="entry name" value="SET_dom"/>
</dbReference>
<dbReference type="KEGG" id="more:E1B28_006671"/>
<dbReference type="SUPFAM" id="SSF82199">
    <property type="entry name" value="SET domain"/>
    <property type="match status" value="1"/>
</dbReference>
<dbReference type="OrthoDB" id="6141102at2759"/>
<dbReference type="Pfam" id="PF00856">
    <property type="entry name" value="SET"/>
    <property type="match status" value="1"/>
</dbReference>
<proteinExistence type="predicted"/>
<dbReference type="GO" id="GO:0046976">
    <property type="term" value="F:histone H3K27 methyltransferase activity"/>
    <property type="evidence" value="ECO:0007669"/>
    <property type="project" value="TreeGrafter"/>
</dbReference>
<keyword evidence="5" id="KW-1185">Reference proteome</keyword>
<dbReference type="GO" id="GO:0035098">
    <property type="term" value="C:ESC/E(Z) complex"/>
    <property type="evidence" value="ECO:0007669"/>
    <property type="project" value="TreeGrafter"/>
</dbReference>
<reference evidence="4" key="1">
    <citation type="journal article" date="2021" name="Genome Biol. Evol.">
        <title>The assembled and annotated genome of the fairy-ring fungus Marasmius oreades.</title>
        <authorList>
            <person name="Hiltunen M."/>
            <person name="Ament-Velasquez S.L."/>
            <person name="Johannesson H."/>
        </authorList>
    </citation>
    <scope>NUCLEOTIDE SEQUENCE</scope>
    <source>
        <strain evidence="4">03SP1</strain>
    </source>
</reference>
<evidence type="ECO:0000256" key="1">
    <source>
        <dbReference type="ARBA" id="ARBA00023015"/>
    </source>
</evidence>
<dbReference type="AlphaFoldDB" id="A0A9P7UWM9"/>
<dbReference type="PROSITE" id="PS50280">
    <property type="entry name" value="SET"/>
    <property type="match status" value="1"/>
</dbReference>
<dbReference type="EMBL" id="CM032183">
    <property type="protein sequence ID" value="KAG7095988.1"/>
    <property type="molecule type" value="Genomic_DNA"/>
</dbReference>
<protein>
    <recommendedName>
        <fullName evidence="3">SET domain-containing protein</fullName>
    </recommendedName>
</protein>
<keyword evidence="2" id="KW-0804">Transcription</keyword>
<dbReference type="SMART" id="SM00317">
    <property type="entry name" value="SET"/>
    <property type="match status" value="1"/>
</dbReference>
<evidence type="ECO:0000313" key="5">
    <source>
        <dbReference type="Proteomes" id="UP001049176"/>
    </source>
</evidence>
<evidence type="ECO:0000313" key="4">
    <source>
        <dbReference type="EMBL" id="KAG7095988.1"/>
    </source>
</evidence>
<evidence type="ECO:0000259" key="3">
    <source>
        <dbReference type="PROSITE" id="PS50280"/>
    </source>
</evidence>
<sequence length="126" mass="14278">MQRRLSNSCQEYVGELIFDLTTKSRDDVSSHRKRNYVFTLDESLSIDSAYAGNEARYINHDTQRVNCAAFVKLVNGEHRIGIYATRPLEAGTELFLDYGPEFFKAGVGQNYENVSPAKLQDAVVHQ</sequence>
<dbReference type="PANTHER" id="PTHR45747">
    <property type="entry name" value="HISTONE-LYSINE N-METHYLTRANSFERASE E(Z)"/>
    <property type="match status" value="1"/>
</dbReference>
<dbReference type="PANTHER" id="PTHR45747:SF4">
    <property type="entry name" value="HISTONE-LYSINE N-METHYLTRANSFERASE E(Z)"/>
    <property type="match status" value="1"/>
</dbReference>
<dbReference type="GeneID" id="66075747"/>